<keyword evidence="6" id="KW-0503">Monooxygenase</keyword>
<keyword evidence="4" id="KW-0521">NADP</keyword>
<dbReference type="SUPFAM" id="SSF51905">
    <property type="entry name" value="FAD/NAD(P)-binding domain"/>
    <property type="match status" value="2"/>
</dbReference>
<evidence type="ECO:0000256" key="1">
    <source>
        <dbReference type="ARBA" id="ARBA00009183"/>
    </source>
</evidence>
<keyword evidence="8" id="KW-1185">Reference proteome</keyword>
<proteinExistence type="inferred from homology"/>
<name>A0ABU6Y4K3_9FABA</name>
<dbReference type="PIRSF" id="PIRSF000332">
    <property type="entry name" value="FMO"/>
    <property type="match status" value="1"/>
</dbReference>
<comment type="similarity">
    <text evidence="1 6">Belongs to the FMO family.</text>
</comment>
<keyword evidence="2 6" id="KW-0285">Flavoprotein</keyword>
<reference evidence="7 8" key="1">
    <citation type="journal article" date="2023" name="Plants (Basel)">
        <title>Bridging the Gap: Combining Genomics and Transcriptomics Approaches to Understand Stylosanthes scabra, an Orphan Legume from the Brazilian Caatinga.</title>
        <authorList>
            <person name="Ferreira-Neto J.R.C."/>
            <person name="da Silva M.D."/>
            <person name="Binneck E."/>
            <person name="de Melo N.F."/>
            <person name="da Silva R.H."/>
            <person name="de Melo A.L.T.M."/>
            <person name="Pandolfi V."/>
            <person name="Bustamante F.O."/>
            <person name="Brasileiro-Vidal A.C."/>
            <person name="Benko-Iseppon A.M."/>
        </authorList>
    </citation>
    <scope>NUCLEOTIDE SEQUENCE [LARGE SCALE GENOMIC DNA]</scope>
    <source>
        <tissue evidence="7">Leaves</tissue>
    </source>
</reference>
<dbReference type="Pfam" id="PF00743">
    <property type="entry name" value="FMO-like"/>
    <property type="match status" value="2"/>
</dbReference>
<keyword evidence="3 6" id="KW-0274">FAD</keyword>
<comment type="caution">
    <text evidence="7">The sequence shown here is derived from an EMBL/GenBank/DDBJ whole genome shotgun (WGS) entry which is preliminary data.</text>
</comment>
<evidence type="ECO:0000256" key="5">
    <source>
        <dbReference type="ARBA" id="ARBA00023002"/>
    </source>
</evidence>
<sequence>MSRSVKVAVIGAGVSGLVAARELTRERHNVVVFEKNTRLGGTWLYTPETDSDPLSLDPNRNKVHSSLYPSLRTNLPRQLMEFLDYPFCRDIERVDPRTFPSHEEVLRFLQEFGDEFGINELTRFETEVVKVERVEDEGGWVVESRASHGGGVSVSREVFDAVVVCSGHNVAPRVAEVCGIEKWRGFQMHSHNYRVPQPFQGQVVILIGYGPTSFDISREIGLVAKEVHVSVRLNPARKGMKFQDFGNVRFHPVIKCINEDCLVVFEDGVTINADSIIHCTGYKNELPFLETDGVVTVDENRVGPLYKHVFPPTLAPCLSFIGLTELESVFPVAELQGKWVARVLSGKMVLPSEEEMMKSIEEHYQFMQQNGLPKRFTHYLGPSYSQLDYKQWLAKHLGLPPLEDWRDAMFTHIIKNFVEMNGGFRDQWDDDYWDAIINNTKLLHSSNQS</sequence>
<dbReference type="EMBL" id="JASCZI010241702">
    <property type="protein sequence ID" value="MED6205300.1"/>
    <property type="molecule type" value="Genomic_DNA"/>
</dbReference>
<gene>
    <name evidence="7" type="ORF">PIB30_016486</name>
</gene>
<evidence type="ECO:0000256" key="3">
    <source>
        <dbReference type="ARBA" id="ARBA00022827"/>
    </source>
</evidence>
<dbReference type="PANTHER" id="PTHR23023">
    <property type="entry name" value="DIMETHYLANILINE MONOOXYGENASE"/>
    <property type="match status" value="1"/>
</dbReference>
<keyword evidence="5 6" id="KW-0560">Oxidoreductase</keyword>
<dbReference type="InterPro" id="IPR020946">
    <property type="entry name" value="Flavin_mOase-like"/>
</dbReference>
<dbReference type="Proteomes" id="UP001341840">
    <property type="component" value="Unassembled WGS sequence"/>
</dbReference>
<dbReference type="InterPro" id="IPR050346">
    <property type="entry name" value="FMO-like"/>
</dbReference>
<organism evidence="7 8">
    <name type="scientific">Stylosanthes scabra</name>
    <dbReference type="NCBI Taxonomy" id="79078"/>
    <lineage>
        <taxon>Eukaryota</taxon>
        <taxon>Viridiplantae</taxon>
        <taxon>Streptophyta</taxon>
        <taxon>Embryophyta</taxon>
        <taxon>Tracheophyta</taxon>
        <taxon>Spermatophyta</taxon>
        <taxon>Magnoliopsida</taxon>
        <taxon>eudicotyledons</taxon>
        <taxon>Gunneridae</taxon>
        <taxon>Pentapetalae</taxon>
        <taxon>rosids</taxon>
        <taxon>fabids</taxon>
        <taxon>Fabales</taxon>
        <taxon>Fabaceae</taxon>
        <taxon>Papilionoideae</taxon>
        <taxon>50 kb inversion clade</taxon>
        <taxon>dalbergioids sensu lato</taxon>
        <taxon>Dalbergieae</taxon>
        <taxon>Pterocarpus clade</taxon>
        <taxon>Stylosanthes</taxon>
    </lineage>
</organism>
<evidence type="ECO:0000256" key="6">
    <source>
        <dbReference type="RuleBase" id="RU361177"/>
    </source>
</evidence>
<dbReference type="PRINTS" id="PR00370">
    <property type="entry name" value="FMOXYGENASE"/>
</dbReference>
<accession>A0ABU6Y4K3</accession>
<evidence type="ECO:0000313" key="8">
    <source>
        <dbReference type="Proteomes" id="UP001341840"/>
    </source>
</evidence>
<dbReference type="Gene3D" id="3.50.50.60">
    <property type="entry name" value="FAD/NAD(P)-binding domain"/>
    <property type="match status" value="2"/>
</dbReference>
<evidence type="ECO:0000313" key="7">
    <source>
        <dbReference type="EMBL" id="MED6205300.1"/>
    </source>
</evidence>
<protein>
    <recommendedName>
        <fullName evidence="6">Flavin-containing monooxygenase</fullName>
        <ecNumber evidence="6">1.-.-.-</ecNumber>
    </recommendedName>
</protein>
<dbReference type="InterPro" id="IPR036188">
    <property type="entry name" value="FAD/NAD-bd_sf"/>
</dbReference>
<dbReference type="EC" id="1.-.-.-" evidence="6"/>
<dbReference type="InterPro" id="IPR000960">
    <property type="entry name" value="Flavin_mOase"/>
</dbReference>
<evidence type="ECO:0000256" key="2">
    <source>
        <dbReference type="ARBA" id="ARBA00022630"/>
    </source>
</evidence>
<comment type="cofactor">
    <cofactor evidence="6">
        <name>FAD</name>
        <dbReference type="ChEBI" id="CHEBI:57692"/>
    </cofactor>
</comment>
<evidence type="ECO:0000256" key="4">
    <source>
        <dbReference type="ARBA" id="ARBA00022857"/>
    </source>
</evidence>